<feature type="compositionally biased region" description="Basic and acidic residues" evidence="1">
    <location>
        <begin position="97"/>
        <end position="110"/>
    </location>
</feature>
<feature type="region of interest" description="Disordered" evidence="1">
    <location>
        <begin position="14"/>
        <end position="68"/>
    </location>
</feature>
<dbReference type="Proteomes" id="UP001552299">
    <property type="component" value="Unassembled WGS sequence"/>
</dbReference>
<dbReference type="EMBL" id="JANQDX010000014">
    <property type="protein sequence ID" value="KAL0912248.1"/>
    <property type="molecule type" value="Genomic_DNA"/>
</dbReference>
<evidence type="ECO:0000313" key="3">
    <source>
        <dbReference type="Proteomes" id="UP001552299"/>
    </source>
</evidence>
<organism evidence="2 3">
    <name type="scientific">Dendrobium thyrsiflorum</name>
    <name type="common">Pinecone-like raceme dendrobium</name>
    <name type="synonym">Orchid</name>
    <dbReference type="NCBI Taxonomy" id="117978"/>
    <lineage>
        <taxon>Eukaryota</taxon>
        <taxon>Viridiplantae</taxon>
        <taxon>Streptophyta</taxon>
        <taxon>Embryophyta</taxon>
        <taxon>Tracheophyta</taxon>
        <taxon>Spermatophyta</taxon>
        <taxon>Magnoliopsida</taxon>
        <taxon>Liliopsida</taxon>
        <taxon>Asparagales</taxon>
        <taxon>Orchidaceae</taxon>
        <taxon>Epidendroideae</taxon>
        <taxon>Malaxideae</taxon>
        <taxon>Dendrobiinae</taxon>
        <taxon>Dendrobium</taxon>
    </lineage>
</organism>
<gene>
    <name evidence="2" type="ORF">M5K25_018210</name>
</gene>
<comment type="caution">
    <text evidence="2">The sequence shown here is derived from an EMBL/GenBank/DDBJ whole genome shotgun (WGS) entry which is preliminary data.</text>
</comment>
<evidence type="ECO:0000256" key="1">
    <source>
        <dbReference type="SAM" id="MobiDB-lite"/>
    </source>
</evidence>
<protein>
    <submittedName>
        <fullName evidence="2">Uncharacterized protein</fullName>
    </submittedName>
</protein>
<sequence length="135" mass="14983">MNSDFSKLTVQLNVSERRTQRHQIQLNPSPNESKSRTRSAVGRFKPQFGLPNGFQTGSISAVHSNHSGNTPDLSLIYESCHSQKSINRALILLERGHKARGEEEKRRGDGGDPSSTAAGVLSDRRLKPEFRRTAT</sequence>
<feature type="compositionally biased region" description="Polar residues" evidence="1">
    <location>
        <begin position="22"/>
        <end position="32"/>
    </location>
</feature>
<feature type="compositionally biased region" description="Polar residues" evidence="1">
    <location>
        <begin position="53"/>
        <end position="68"/>
    </location>
</feature>
<dbReference type="AlphaFoldDB" id="A0ABD0UHV6"/>
<proteinExistence type="predicted"/>
<name>A0ABD0UHV6_DENTH</name>
<keyword evidence="3" id="KW-1185">Reference proteome</keyword>
<reference evidence="2 3" key="1">
    <citation type="journal article" date="2024" name="Plant Biotechnol. J.">
        <title>Dendrobium thyrsiflorum genome and its molecular insights into genes involved in important horticultural traits.</title>
        <authorList>
            <person name="Chen B."/>
            <person name="Wang J.Y."/>
            <person name="Zheng P.J."/>
            <person name="Li K.L."/>
            <person name="Liang Y.M."/>
            <person name="Chen X.F."/>
            <person name="Zhang C."/>
            <person name="Zhao X."/>
            <person name="He X."/>
            <person name="Zhang G.Q."/>
            <person name="Liu Z.J."/>
            <person name="Xu Q."/>
        </authorList>
    </citation>
    <scope>NUCLEOTIDE SEQUENCE [LARGE SCALE GENOMIC DNA]</scope>
    <source>
        <strain evidence="2">GZMU011</strain>
    </source>
</reference>
<evidence type="ECO:0000313" key="2">
    <source>
        <dbReference type="EMBL" id="KAL0912248.1"/>
    </source>
</evidence>
<accession>A0ABD0UHV6</accession>
<feature type="compositionally biased region" description="Basic and acidic residues" evidence="1">
    <location>
        <begin position="122"/>
        <end position="135"/>
    </location>
</feature>
<feature type="region of interest" description="Disordered" evidence="1">
    <location>
        <begin position="97"/>
        <end position="135"/>
    </location>
</feature>